<dbReference type="EMBL" id="MUJZ01037436">
    <property type="protein sequence ID" value="OTF76451.1"/>
    <property type="molecule type" value="Genomic_DNA"/>
</dbReference>
<dbReference type="Proteomes" id="UP000194236">
    <property type="component" value="Unassembled WGS sequence"/>
</dbReference>
<accession>A0A1Y3B6I4</accession>
<sequence length="73" mass="8842">MTNLVLNIEKFKIHSEKLMGKNIVSYLFNVYIYLLCAWMNYFLFIQSLRDIKSKKKKNQTEKVMKYPMQWNAA</sequence>
<keyword evidence="1" id="KW-0812">Transmembrane</keyword>
<dbReference type="AlphaFoldDB" id="A0A1Y3B6I4"/>
<evidence type="ECO:0000313" key="2">
    <source>
        <dbReference type="EMBL" id="OTF76451.1"/>
    </source>
</evidence>
<keyword evidence="1" id="KW-1133">Transmembrane helix</keyword>
<evidence type="ECO:0000313" key="3">
    <source>
        <dbReference type="Proteomes" id="UP000194236"/>
    </source>
</evidence>
<comment type="caution">
    <text evidence="2">The sequence shown here is derived from an EMBL/GenBank/DDBJ whole genome shotgun (WGS) entry which is preliminary data.</text>
</comment>
<feature type="transmembrane region" description="Helical" evidence="1">
    <location>
        <begin position="23"/>
        <end position="45"/>
    </location>
</feature>
<keyword evidence="3" id="KW-1185">Reference proteome</keyword>
<gene>
    <name evidence="2" type="ORF">BLA29_011123</name>
</gene>
<organism evidence="2 3">
    <name type="scientific">Euroglyphus maynei</name>
    <name type="common">Mayne's house dust mite</name>
    <dbReference type="NCBI Taxonomy" id="6958"/>
    <lineage>
        <taxon>Eukaryota</taxon>
        <taxon>Metazoa</taxon>
        <taxon>Ecdysozoa</taxon>
        <taxon>Arthropoda</taxon>
        <taxon>Chelicerata</taxon>
        <taxon>Arachnida</taxon>
        <taxon>Acari</taxon>
        <taxon>Acariformes</taxon>
        <taxon>Sarcoptiformes</taxon>
        <taxon>Astigmata</taxon>
        <taxon>Psoroptidia</taxon>
        <taxon>Analgoidea</taxon>
        <taxon>Pyroglyphidae</taxon>
        <taxon>Pyroglyphinae</taxon>
        <taxon>Euroglyphus</taxon>
    </lineage>
</organism>
<protein>
    <submittedName>
        <fullName evidence="2">Uncharacterized protein</fullName>
    </submittedName>
</protein>
<keyword evidence="1" id="KW-0472">Membrane</keyword>
<evidence type="ECO:0000256" key="1">
    <source>
        <dbReference type="SAM" id="Phobius"/>
    </source>
</evidence>
<name>A0A1Y3B6I4_EURMA</name>
<proteinExistence type="predicted"/>
<reference evidence="2 3" key="1">
    <citation type="submission" date="2017-03" db="EMBL/GenBank/DDBJ databases">
        <title>Genome Survey of Euroglyphus maynei.</title>
        <authorList>
            <person name="Arlian L.G."/>
            <person name="Morgan M.S."/>
            <person name="Rider S.D."/>
        </authorList>
    </citation>
    <scope>NUCLEOTIDE SEQUENCE [LARGE SCALE GENOMIC DNA]</scope>
    <source>
        <strain evidence="2">Arlian Lab</strain>
        <tissue evidence="2">Whole body</tissue>
    </source>
</reference>